<name>A0ABS7PG23_9SPHN</name>
<dbReference type="InterPro" id="IPR029045">
    <property type="entry name" value="ClpP/crotonase-like_dom_sf"/>
</dbReference>
<feature type="domain" description="Tail specific protease" evidence="2">
    <location>
        <begin position="196"/>
        <end position="405"/>
    </location>
</feature>
<dbReference type="SUPFAM" id="SSF50156">
    <property type="entry name" value="PDZ domain-like"/>
    <property type="match status" value="1"/>
</dbReference>
<dbReference type="PANTHER" id="PTHR32060">
    <property type="entry name" value="TAIL-SPECIFIC PROTEASE"/>
    <property type="match status" value="1"/>
</dbReference>
<dbReference type="PANTHER" id="PTHR32060:SF30">
    <property type="entry name" value="CARBOXY-TERMINAL PROCESSING PROTEASE CTPA"/>
    <property type="match status" value="1"/>
</dbReference>
<sequence length="474" mass="49584">MSIGRTSLALALAGTLVACGGGGGNSSPSTGGTPTPSPATSACSLENRKAWVLDQLRTYYLFPDLLDTGVNPAAYATVQDYIDALVAPARALGRDRYFTYITSIEEENQLINSGASAGFGIRLAYDTSARRVFVLEAFENAPAFAQGFDRGTEILSVNGTSTASLLASGGPQAFSDALGSSNPGVTRTFTIRQPDQTEATVSVIKSEYELDPISDRYGVKVIDNGGTPVGYINLRTFIVEDAGTQLRAAIDGFRQQGISEVILDFRYNGGGLVSVAETLGDLLGADKVGQQFSRTIFRDSLSSNNATRLFETRPQAIAATKIALIGTGSTASASELVGNAFIPYLGNNTALVGSNTYGKPVGQIARDKAECDDRLRVVAFRTVNAAGGGDYYNGLASVYPQTCAATDDIFDPLGSVDEASTGAALGFLRGAACSAIGQAGAAGQSQRGQIKQVEYQAIRPTEPSAAQYRIPGLF</sequence>
<evidence type="ECO:0000313" key="4">
    <source>
        <dbReference type="Proteomes" id="UP000759298"/>
    </source>
</evidence>
<feature type="signal peptide" evidence="1">
    <location>
        <begin position="1"/>
        <end position="20"/>
    </location>
</feature>
<organism evidence="3 4">
    <name type="scientific">Alteriqipengyuania abyssalis</name>
    <dbReference type="NCBI Taxonomy" id="2860200"/>
    <lineage>
        <taxon>Bacteria</taxon>
        <taxon>Pseudomonadati</taxon>
        <taxon>Pseudomonadota</taxon>
        <taxon>Alphaproteobacteria</taxon>
        <taxon>Sphingomonadales</taxon>
        <taxon>Erythrobacteraceae</taxon>
        <taxon>Alteriqipengyuania</taxon>
    </lineage>
</organism>
<dbReference type="Pfam" id="PF03572">
    <property type="entry name" value="Peptidase_S41"/>
    <property type="match status" value="1"/>
</dbReference>
<dbReference type="Gene3D" id="2.30.42.10">
    <property type="match status" value="1"/>
</dbReference>
<dbReference type="Proteomes" id="UP000759298">
    <property type="component" value="Unassembled WGS sequence"/>
</dbReference>
<dbReference type="InterPro" id="IPR036034">
    <property type="entry name" value="PDZ_sf"/>
</dbReference>
<dbReference type="SUPFAM" id="SSF52096">
    <property type="entry name" value="ClpP/crotonase"/>
    <property type="match status" value="1"/>
</dbReference>
<dbReference type="InterPro" id="IPR005151">
    <property type="entry name" value="Tail-specific_protease"/>
</dbReference>
<accession>A0ABS7PG23</accession>
<dbReference type="PROSITE" id="PS51257">
    <property type="entry name" value="PROKAR_LIPOPROTEIN"/>
    <property type="match status" value="1"/>
</dbReference>
<reference evidence="3 4" key="1">
    <citation type="submission" date="2021-07" db="EMBL/GenBank/DDBJ databases">
        <title>Alteriqipengyuania abyssalis NZ-12B nov, sp.nov isolated from deep sea sponge in pacific ocean.</title>
        <authorList>
            <person name="Tareen S."/>
            <person name="Wink J."/>
        </authorList>
    </citation>
    <scope>NUCLEOTIDE SEQUENCE [LARGE SCALE GENOMIC DNA]</scope>
    <source>
        <strain evidence="3 4">NZ-12B</strain>
    </source>
</reference>
<dbReference type="Gene3D" id="3.30.750.170">
    <property type="match status" value="1"/>
</dbReference>
<evidence type="ECO:0000259" key="2">
    <source>
        <dbReference type="SMART" id="SM00245"/>
    </source>
</evidence>
<feature type="chain" id="PRO_5046229869" evidence="1">
    <location>
        <begin position="21"/>
        <end position="474"/>
    </location>
</feature>
<dbReference type="EMBL" id="JAHWXP010000003">
    <property type="protein sequence ID" value="MBY8337979.1"/>
    <property type="molecule type" value="Genomic_DNA"/>
</dbReference>
<proteinExistence type="predicted"/>
<keyword evidence="4" id="KW-1185">Reference proteome</keyword>
<evidence type="ECO:0000313" key="3">
    <source>
        <dbReference type="EMBL" id="MBY8337979.1"/>
    </source>
</evidence>
<dbReference type="RefSeq" id="WP_222825455.1">
    <property type="nucleotide sequence ID" value="NZ_JAHWXP010000003.1"/>
</dbReference>
<protein>
    <submittedName>
        <fullName evidence="3">Peptidase S41</fullName>
    </submittedName>
</protein>
<dbReference type="SMART" id="SM00245">
    <property type="entry name" value="TSPc"/>
    <property type="match status" value="1"/>
</dbReference>
<evidence type="ECO:0000256" key="1">
    <source>
        <dbReference type="SAM" id="SignalP"/>
    </source>
</evidence>
<keyword evidence="1" id="KW-0732">Signal</keyword>
<gene>
    <name evidence="3" type="ORF">KYN89_13090</name>
</gene>
<dbReference type="CDD" id="cd07561">
    <property type="entry name" value="Peptidase_S41_CPP_like"/>
    <property type="match status" value="1"/>
</dbReference>
<dbReference type="Gene3D" id="3.90.226.10">
    <property type="entry name" value="2-enoyl-CoA Hydratase, Chain A, domain 1"/>
    <property type="match status" value="1"/>
</dbReference>
<comment type="caution">
    <text evidence="3">The sequence shown here is derived from an EMBL/GenBank/DDBJ whole genome shotgun (WGS) entry which is preliminary data.</text>
</comment>